<dbReference type="AlphaFoldDB" id="A0A6C0HBJ3"/>
<protein>
    <submittedName>
        <fullName evidence="2">Uncharacterized protein</fullName>
    </submittedName>
</protein>
<accession>A0A6C0HBJ3</accession>
<organism evidence="2">
    <name type="scientific">viral metagenome</name>
    <dbReference type="NCBI Taxonomy" id="1070528"/>
    <lineage>
        <taxon>unclassified sequences</taxon>
        <taxon>metagenomes</taxon>
        <taxon>organismal metagenomes</taxon>
    </lineage>
</organism>
<feature type="transmembrane region" description="Helical" evidence="1">
    <location>
        <begin position="12"/>
        <end position="30"/>
    </location>
</feature>
<sequence>MPNIKGFVRYYKLNVIILLFLILFSIVHYIKPGFLYTKEGGFREFGVGYKNKTVIPIWIVSIILAILSYLAVMYYLLHF</sequence>
<keyword evidence="1" id="KW-0812">Transmembrane</keyword>
<evidence type="ECO:0000313" key="2">
    <source>
        <dbReference type="EMBL" id="QHT77879.1"/>
    </source>
</evidence>
<proteinExistence type="predicted"/>
<keyword evidence="1" id="KW-0472">Membrane</keyword>
<feature type="transmembrane region" description="Helical" evidence="1">
    <location>
        <begin position="55"/>
        <end position="77"/>
    </location>
</feature>
<evidence type="ECO:0000256" key="1">
    <source>
        <dbReference type="SAM" id="Phobius"/>
    </source>
</evidence>
<keyword evidence="1" id="KW-1133">Transmembrane helix</keyword>
<reference evidence="2" key="1">
    <citation type="journal article" date="2020" name="Nature">
        <title>Giant virus diversity and host interactions through global metagenomics.</title>
        <authorList>
            <person name="Schulz F."/>
            <person name="Roux S."/>
            <person name="Paez-Espino D."/>
            <person name="Jungbluth S."/>
            <person name="Walsh D.A."/>
            <person name="Denef V.J."/>
            <person name="McMahon K.D."/>
            <person name="Konstantinidis K.T."/>
            <person name="Eloe-Fadrosh E.A."/>
            <person name="Kyrpides N.C."/>
            <person name="Woyke T."/>
        </authorList>
    </citation>
    <scope>NUCLEOTIDE SEQUENCE</scope>
    <source>
        <strain evidence="2">GVMAG-M-3300023179-90</strain>
    </source>
</reference>
<dbReference type="EMBL" id="MN739922">
    <property type="protein sequence ID" value="QHT77879.1"/>
    <property type="molecule type" value="Genomic_DNA"/>
</dbReference>
<name>A0A6C0HBJ3_9ZZZZ</name>